<feature type="compositionally biased region" description="Basic and acidic residues" evidence="1">
    <location>
        <begin position="35"/>
        <end position="46"/>
    </location>
</feature>
<reference evidence="3" key="1">
    <citation type="journal article" date="2005" name="Nature">
        <title>The map-based sequence of the rice genome.</title>
        <authorList>
            <consortium name="International rice genome sequencing project (IRGSP)"/>
            <person name="Matsumoto T."/>
            <person name="Wu J."/>
            <person name="Kanamori H."/>
            <person name="Katayose Y."/>
            <person name="Fujisawa M."/>
            <person name="Namiki N."/>
            <person name="Mizuno H."/>
            <person name="Yamamoto K."/>
            <person name="Antonio B.A."/>
            <person name="Baba T."/>
            <person name="Sakata K."/>
            <person name="Nagamura Y."/>
            <person name="Aoki H."/>
            <person name="Arikawa K."/>
            <person name="Arita K."/>
            <person name="Bito T."/>
            <person name="Chiden Y."/>
            <person name="Fujitsuka N."/>
            <person name="Fukunaka R."/>
            <person name="Hamada M."/>
            <person name="Harada C."/>
            <person name="Hayashi A."/>
            <person name="Hijishita S."/>
            <person name="Honda M."/>
            <person name="Hosokawa S."/>
            <person name="Ichikawa Y."/>
            <person name="Idonuma A."/>
            <person name="Iijima M."/>
            <person name="Ikeda M."/>
            <person name="Ikeno M."/>
            <person name="Ito K."/>
            <person name="Ito S."/>
            <person name="Ito T."/>
            <person name="Ito Y."/>
            <person name="Ito Y."/>
            <person name="Iwabuchi A."/>
            <person name="Kamiya K."/>
            <person name="Karasawa W."/>
            <person name="Kurita K."/>
            <person name="Katagiri S."/>
            <person name="Kikuta A."/>
            <person name="Kobayashi H."/>
            <person name="Kobayashi N."/>
            <person name="Machita K."/>
            <person name="Maehara T."/>
            <person name="Masukawa M."/>
            <person name="Mizubayashi T."/>
            <person name="Mukai Y."/>
            <person name="Nagasaki H."/>
            <person name="Nagata Y."/>
            <person name="Naito S."/>
            <person name="Nakashima M."/>
            <person name="Nakama Y."/>
            <person name="Nakamichi Y."/>
            <person name="Nakamura M."/>
            <person name="Meguro A."/>
            <person name="Negishi M."/>
            <person name="Ohta I."/>
            <person name="Ohta T."/>
            <person name="Okamoto M."/>
            <person name="Ono N."/>
            <person name="Saji S."/>
            <person name="Sakaguchi M."/>
            <person name="Sakai K."/>
            <person name="Shibata M."/>
            <person name="Shimokawa T."/>
            <person name="Song J."/>
            <person name="Takazaki Y."/>
            <person name="Terasawa K."/>
            <person name="Tsugane M."/>
            <person name="Tsuji K."/>
            <person name="Ueda S."/>
            <person name="Waki K."/>
            <person name="Yamagata H."/>
            <person name="Yamamoto M."/>
            <person name="Yamamoto S."/>
            <person name="Yamane H."/>
            <person name="Yoshiki S."/>
            <person name="Yoshihara R."/>
            <person name="Yukawa K."/>
            <person name="Zhong H."/>
            <person name="Yano M."/>
            <person name="Yuan Q."/>
            <person name="Ouyang S."/>
            <person name="Liu J."/>
            <person name="Jones K.M."/>
            <person name="Gansberger K."/>
            <person name="Moffat K."/>
            <person name="Hill J."/>
            <person name="Bera J."/>
            <person name="Fadrosh D."/>
            <person name="Jin S."/>
            <person name="Johri S."/>
            <person name="Kim M."/>
            <person name="Overton L."/>
            <person name="Reardon M."/>
            <person name="Tsitrin T."/>
            <person name="Vuong H."/>
            <person name="Weaver B."/>
            <person name="Ciecko A."/>
            <person name="Tallon L."/>
            <person name="Jackson J."/>
            <person name="Pai G."/>
            <person name="Aken S.V."/>
            <person name="Utterback T."/>
            <person name="Reidmuller S."/>
            <person name="Feldblyum T."/>
            <person name="Hsiao J."/>
            <person name="Zismann V."/>
            <person name="Iobst S."/>
            <person name="de Vazeille A.R."/>
            <person name="Buell C.R."/>
            <person name="Ying K."/>
            <person name="Li Y."/>
            <person name="Lu T."/>
            <person name="Huang Y."/>
            <person name="Zhao Q."/>
            <person name="Feng Q."/>
            <person name="Zhang L."/>
            <person name="Zhu J."/>
            <person name="Weng Q."/>
            <person name="Mu J."/>
            <person name="Lu Y."/>
            <person name="Fan D."/>
            <person name="Liu Y."/>
            <person name="Guan J."/>
            <person name="Zhang Y."/>
            <person name="Yu S."/>
            <person name="Liu X."/>
            <person name="Zhang Y."/>
            <person name="Hong G."/>
            <person name="Han B."/>
            <person name="Choisne N."/>
            <person name="Demange N."/>
            <person name="Orjeda G."/>
            <person name="Samain S."/>
            <person name="Cattolico L."/>
            <person name="Pelletier E."/>
            <person name="Couloux A."/>
            <person name="Segurens B."/>
            <person name="Wincker P."/>
            <person name="D'Hont A."/>
            <person name="Scarpelli C."/>
            <person name="Weissenbach J."/>
            <person name="Salanoubat M."/>
            <person name="Quetier F."/>
            <person name="Yu Y."/>
            <person name="Kim H.R."/>
            <person name="Rambo T."/>
            <person name="Currie J."/>
            <person name="Collura K."/>
            <person name="Luo M."/>
            <person name="Yang T."/>
            <person name="Ammiraju J.S.S."/>
            <person name="Engler F."/>
            <person name="Soderlund C."/>
            <person name="Wing R.A."/>
            <person name="Palmer L.E."/>
            <person name="de la Bastide M."/>
            <person name="Spiegel L."/>
            <person name="Nascimento L."/>
            <person name="Zutavern T."/>
            <person name="O'Shaughnessy A."/>
            <person name="Dike S."/>
            <person name="Dedhia N."/>
            <person name="Preston R."/>
            <person name="Balija V."/>
            <person name="McCombie W.R."/>
            <person name="Chow T."/>
            <person name="Chen H."/>
            <person name="Chung M."/>
            <person name="Chen C."/>
            <person name="Shaw J."/>
            <person name="Wu H."/>
            <person name="Hsiao K."/>
            <person name="Chao Y."/>
            <person name="Chu M."/>
            <person name="Cheng C."/>
            <person name="Hour A."/>
            <person name="Lee P."/>
            <person name="Lin S."/>
            <person name="Lin Y."/>
            <person name="Liou J."/>
            <person name="Liu S."/>
            <person name="Hsing Y."/>
            <person name="Raghuvanshi S."/>
            <person name="Mohanty A."/>
            <person name="Bharti A.K."/>
            <person name="Gaur A."/>
            <person name="Gupta V."/>
            <person name="Kumar D."/>
            <person name="Ravi V."/>
            <person name="Vij S."/>
            <person name="Kapur A."/>
            <person name="Khurana P."/>
            <person name="Khurana P."/>
            <person name="Khurana J.P."/>
            <person name="Tyagi A.K."/>
            <person name="Gaikwad K."/>
            <person name="Singh A."/>
            <person name="Dalal V."/>
            <person name="Srivastava S."/>
            <person name="Dixit A."/>
            <person name="Pal A.K."/>
            <person name="Ghazi I.A."/>
            <person name="Yadav M."/>
            <person name="Pandit A."/>
            <person name="Bhargava A."/>
            <person name="Sureshbabu K."/>
            <person name="Batra K."/>
            <person name="Sharma T.R."/>
            <person name="Mohapatra T."/>
            <person name="Singh N.K."/>
            <person name="Messing J."/>
            <person name="Nelson A.B."/>
            <person name="Fuks G."/>
            <person name="Kavchok S."/>
            <person name="Keizer G."/>
            <person name="Linton E."/>
            <person name="Llaca V."/>
            <person name="Song R."/>
            <person name="Tanyolac B."/>
            <person name="Young S."/>
            <person name="Ho-Il K."/>
            <person name="Hahn J.H."/>
            <person name="Sangsakoo G."/>
            <person name="Vanavichit A."/>
            <person name="de Mattos Luiz.A.T."/>
            <person name="Zimmer P.D."/>
            <person name="Malone G."/>
            <person name="Dellagostin O."/>
            <person name="de Oliveira A.C."/>
            <person name="Bevan M."/>
            <person name="Bancroft I."/>
            <person name="Minx P."/>
            <person name="Cordum H."/>
            <person name="Wilson R."/>
            <person name="Cheng Z."/>
            <person name="Jin W."/>
            <person name="Jiang J."/>
            <person name="Leong S.A."/>
            <person name="Iwama H."/>
            <person name="Gojobori T."/>
            <person name="Itoh T."/>
            <person name="Niimura Y."/>
            <person name="Fujii Y."/>
            <person name="Habara T."/>
            <person name="Sakai H."/>
            <person name="Sato Y."/>
            <person name="Wilson G."/>
            <person name="Kumar K."/>
            <person name="McCouch S."/>
            <person name="Juretic N."/>
            <person name="Hoen D."/>
            <person name="Wright S."/>
            <person name="Bruskiewich R."/>
            <person name="Bureau T."/>
            <person name="Miyao A."/>
            <person name="Hirochika H."/>
            <person name="Nishikawa T."/>
            <person name="Kadowaki K."/>
            <person name="Sugiura M."/>
            <person name="Burr B."/>
            <person name="Sasaki T."/>
        </authorList>
    </citation>
    <scope>NUCLEOTIDE SEQUENCE [LARGE SCALE GENOMIC DNA]</scope>
    <source>
        <strain evidence="3">cv. Nipponbare</strain>
    </source>
</reference>
<name>Q6K3P5_ORYSJ</name>
<proteinExistence type="predicted"/>
<dbReference type="Proteomes" id="UP000000763">
    <property type="component" value="Chromosome 2"/>
</dbReference>
<feature type="compositionally biased region" description="Low complexity" evidence="1">
    <location>
        <begin position="55"/>
        <end position="67"/>
    </location>
</feature>
<dbReference type="AlphaFoldDB" id="Q6K3P5"/>
<feature type="compositionally biased region" description="Gly residues" evidence="1">
    <location>
        <begin position="68"/>
        <end position="93"/>
    </location>
</feature>
<gene>
    <name evidence="2" type="primary">OSJNBb0006J22.21</name>
</gene>
<reference evidence="3" key="2">
    <citation type="journal article" date="2008" name="Nucleic Acids Res.">
        <title>The rice annotation project database (RAP-DB): 2008 update.</title>
        <authorList>
            <consortium name="The rice annotation project (RAP)"/>
        </authorList>
    </citation>
    <scope>GENOME REANNOTATION</scope>
    <source>
        <strain evidence="3">cv. Nipponbare</strain>
    </source>
</reference>
<organism evidence="2 3">
    <name type="scientific">Oryza sativa subsp. japonica</name>
    <name type="common">Rice</name>
    <dbReference type="NCBI Taxonomy" id="39947"/>
    <lineage>
        <taxon>Eukaryota</taxon>
        <taxon>Viridiplantae</taxon>
        <taxon>Streptophyta</taxon>
        <taxon>Embryophyta</taxon>
        <taxon>Tracheophyta</taxon>
        <taxon>Spermatophyta</taxon>
        <taxon>Magnoliopsida</taxon>
        <taxon>Liliopsida</taxon>
        <taxon>Poales</taxon>
        <taxon>Poaceae</taxon>
        <taxon>BOP clade</taxon>
        <taxon>Oryzoideae</taxon>
        <taxon>Oryzeae</taxon>
        <taxon>Oryzinae</taxon>
        <taxon>Oryza</taxon>
        <taxon>Oryza sativa</taxon>
    </lineage>
</organism>
<accession>Q6K3P5</accession>
<evidence type="ECO:0000313" key="3">
    <source>
        <dbReference type="Proteomes" id="UP000000763"/>
    </source>
</evidence>
<dbReference type="EMBL" id="AP005615">
    <property type="protein sequence ID" value="BAD22356.1"/>
    <property type="molecule type" value="Genomic_DNA"/>
</dbReference>
<sequence>MFGSWIPASGRSGLAVVGGTVAGVVDPDVVLGGRGHGEDDGLDGRRCRPVSWIPASGRSGSGSAERASGGGEEGVEGSGEGGEYGGGEGGGGEVEAAVERRA</sequence>
<evidence type="ECO:0000313" key="2">
    <source>
        <dbReference type="EMBL" id="BAD22356.1"/>
    </source>
</evidence>
<protein>
    <submittedName>
        <fullName evidence="2">Uncharacterized protein</fullName>
    </submittedName>
</protein>
<evidence type="ECO:0000256" key="1">
    <source>
        <dbReference type="SAM" id="MobiDB-lite"/>
    </source>
</evidence>
<feature type="region of interest" description="Disordered" evidence="1">
    <location>
        <begin position="30"/>
        <end position="102"/>
    </location>
</feature>